<dbReference type="CDD" id="cd08430">
    <property type="entry name" value="PBP2_IlvY"/>
    <property type="match status" value="1"/>
</dbReference>
<gene>
    <name evidence="6" type="ORF">HNR48_004189</name>
</gene>
<dbReference type="Gene3D" id="3.40.190.10">
    <property type="entry name" value="Periplasmic binding protein-like II"/>
    <property type="match status" value="2"/>
</dbReference>
<dbReference type="SUPFAM" id="SSF53850">
    <property type="entry name" value="Periplasmic binding protein-like II"/>
    <property type="match status" value="1"/>
</dbReference>
<dbReference type="InterPro" id="IPR036390">
    <property type="entry name" value="WH_DNA-bd_sf"/>
</dbReference>
<dbReference type="SUPFAM" id="SSF46785">
    <property type="entry name" value="Winged helix' DNA-binding domain"/>
    <property type="match status" value="1"/>
</dbReference>
<accession>A0A7X0JY43</accession>
<keyword evidence="7" id="KW-1185">Reference proteome</keyword>
<dbReference type="EMBL" id="JACHHT010000005">
    <property type="protein sequence ID" value="MBB6523874.1"/>
    <property type="molecule type" value="Genomic_DNA"/>
</dbReference>
<keyword evidence="3" id="KW-0238">DNA-binding</keyword>
<reference evidence="6 7" key="1">
    <citation type="submission" date="2020-08" db="EMBL/GenBank/DDBJ databases">
        <title>Genomic Encyclopedia of Type Strains, Phase IV (KMG-IV): sequencing the most valuable type-strain genomes for metagenomic binning, comparative biology and taxonomic classification.</title>
        <authorList>
            <person name="Goeker M."/>
        </authorList>
    </citation>
    <scope>NUCLEOTIDE SEQUENCE [LARGE SCALE GENOMIC DNA]</scope>
    <source>
        <strain evidence="6 7">DSM 22368</strain>
    </source>
</reference>
<evidence type="ECO:0000313" key="6">
    <source>
        <dbReference type="EMBL" id="MBB6523874.1"/>
    </source>
</evidence>
<dbReference type="FunFam" id="1.10.10.10:FF:000001">
    <property type="entry name" value="LysR family transcriptional regulator"/>
    <property type="match status" value="1"/>
</dbReference>
<evidence type="ECO:0000256" key="4">
    <source>
        <dbReference type="ARBA" id="ARBA00023163"/>
    </source>
</evidence>
<protein>
    <submittedName>
        <fullName evidence="6">LysR family positive regulator for ilvC</fullName>
    </submittedName>
</protein>
<dbReference type="InterPro" id="IPR037404">
    <property type="entry name" value="IlvY_PBP2"/>
</dbReference>
<dbReference type="PRINTS" id="PR00039">
    <property type="entry name" value="HTHLYSR"/>
</dbReference>
<evidence type="ECO:0000256" key="3">
    <source>
        <dbReference type="ARBA" id="ARBA00023125"/>
    </source>
</evidence>
<dbReference type="RefSeq" id="WP_166843606.1">
    <property type="nucleotide sequence ID" value="NZ_JAAONY010000005.1"/>
</dbReference>
<dbReference type="InParanoid" id="A0A7X0JY43"/>
<evidence type="ECO:0000256" key="2">
    <source>
        <dbReference type="ARBA" id="ARBA00023015"/>
    </source>
</evidence>
<dbReference type="AlphaFoldDB" id="A0A7X0JY43"/>
<dbReference type="Gene3D" id="1.10.10.10">
    <property type="entry name" value="Winged helix-like DNA-binding domain superfamily/Winged helix DNA-binding domain"/>
    <property type="match status" value="1"/>
</dbReference>
<dbReference type="NCBIfam" id="NF008722">
    <property type="entry name" value="PRK11716.1"/>
    <property type="match status" value="1"/>
</dbReference>
<comment type="similarity">
    <text evidence="1">Belongs to the LysR transcriptional regulatory family.</text>
</comment>
<evidence type="ECO:0000256" key="1">
    <source>
        <dbReference type="ARBA" id="ARBA00009437"/>
    </source>
</evidence>
<dbReference type="Pfam" id="PF03466">
    <property type="entry name" value="LysR_substrate"/>
    <property type="match status" value="1"/>
</dbReference>
<dbReference type="InterPro" id="IPR005119">
    <property type="entry name" value="LysR_subst-bd"/>
</dbReference>
<dbReference type="GO" id="GO:0000976">
    <property type="term" value="F:transcription cis-regulatory region binding"/>
    <property type="evidence" value="ECO:0007669"/>
    <property type="project" value="TreeGrafter"/>
</dbReference>
<evidence type="ECO:0000259" key="5">
    <source>
        <dbReference type="PROSITE" id="PS50931"/>
    </source>
</evidence>
<feature type="domain" description="HTH lysR-type" evidence="5">
    <location>
        <begin position="1"/>
        <end position="58"/>
    </location>
</feature>
<dbReference type="GO" id="GO:0003700">
    <property type="term" value="F:DNA-binding transcription factor activity"/>
    <property type="evidence" value="ECO:0007669"/>
    <property type="project" value="InterPro"/>
</dbReference>
<evidence type="ECO:0000313" key="7">
    <source>
        <dbReference type="Proteomes" id="UP000528457"/>
    </source>
</evidence>
<dbReference type="Proteomes" id="UP000528457">
    <property type="component" value="Unassembled WGS sequence"/>
</dbReference>
<dbReference type="PANTHER" id="PTHR30126">
    <property type="entry name" value="HTH-TYPE TRANSCRIPTIONAL REGULATOR"/>
    <property type="match status" value="1"/>
</dbReference>
<dbReference type="InterPro" id="IPR036388">
    <property type="entry name" value="WH-like_DNA-bd_sf"/>
</dbReference>
<keyword evidence="2" id="KW-0805">Transcription regulation</keyword>
<organism evidence="6 7">
    <name type="scientific">Pseudoteredinibacter isoporae</name>
    <dbReference type="NCBI Taxonomy" id="570281"/>
    <lineage>
        <taxon>Bacteria</taxon>
        <taxon>Pseudomonadati</taxon>
        <taxon>Pseudomonadota</taxon>
        <taxon>Gammaproteobacteria</taxon>
        <taxon>Cellvibrionales</taxon>
        <taxon>Cellvibrionaceae</taxon>
        <taxon>Pseudoteredinibacter</taxon>
    </lineage>
</organism>
<dbReference type="InterPro" id="IPR000847">
    <property type="entry name" value="LysR_HTH_N"/>
</dbReference>
<sequence length="291" mass="33038">MDNKSLKLFLHLAQSLHFSRTAEAMNLSPSALSRQIQQLEERLECQLFERDNRQVSLTPQGHKLQLYARESLERWEEFRQELLASDGELTGNVSLYCSVTASYSLLYQILKRFRQHHPKVEINLHTGDPADAIRRVLAGHEDLCITAKPEKLSRDLSFHSMVHSPLLCLQAQKASIPTPSSDKDWANVPLIIPETGLTRERLDQWFQKKKLKPNIYAQVSGHEAIVSMVALDLGLGFAPQIVVDNSPQAKQVKPVKNGLPLGDYDVGICTRSKRLEKDKIITAFWQLLSEH</sequence>
<proteinExistence type="inferred from homology"/>
<dbReference type="PANTHER" id="PTHR30126:SF81">
    <property type="entry name" value="HTH-TYPE TRANSCRIPTIONAL REGULATOR ILVY"/>
    <property type="match status" value="1"/>
</dbReference>
<name>A0A7X0JY43_9GAMM</name>
<keyword evidence="4" id="KW-0804">Transcription</keyword>
<dbReference type="Pfam" id="PF00126">
    <property type="entry name" value="HTH_1"/>
    <property type="match status" value="1"/>
</dbReference>
<comment type="caution">
    <text evidence="6">The sequence shown here is derived from an EMBL/GenBank/DDBJ whole genome shotgun (WGS) entry which is preliminary data.</text>
</comment>
<dbReference type="FunCoup" id="A0A7X0JY43">
    <property type="interactions" value="5"/>
</dbReference>
<dbReference type="PROSITE" id="PS50931">
    <property type="entry name" value="HTH_LYSR"/>
    <property type="match status" value="1"/>
</dbReference>